<dbReference type="GO" id="GO:0000155">
    <property type="term" value="F:phosphorelay sensor kinase activity"/>
    <property type="evidence" value="ECO:0007669"/>
    <property type="project" value="InterPro"/>
</dbReference>
<dbReference type="InterPro" id="IPR050469">
    <property type="entry name" value="Diguanylate_Cyclase"/>
</dbReference>
<evidence type="ECO:0000256" key="5">
    <source>
        <dbReference type="ARBA" id="ARBA00022989"/>
    </source>
</evidence>
<evidence type="ECO:0000256" key="4">
    <source>
        <dbReference type="ARBA" id="ARBA00022692"/>
    </source>
</evidence>
<keyword evidence="5 8" id="KW-1133">Transmembrane helix</keyword>
<protein>
    <recommendedName>
        <fullName evidence="2">diguanylate cyclase</fullName>
        <ecNumber evidence="2">2.7.7.65</ecNumber>
    </recommendedName>
</protein>
<evidence type="ECO:0000256" key="2">
    <source>
        <dbReference type="ARBA" id="ARBA00012528"/>
    </source>
</evidence>
<evidence type="ECO:0000256" key="1">
    <source>
        <dbReference type="ARBA" id="ARBA00004651"/>
    </source>
</evidence>
<dbReference type="AlphaFoldDB" id="A0A1W1Z8F5"/>
<gene>
    <name evidence="10" type="ORF">SAMN06297251_102267</name>
</gene>
<dbReference type="STRING" id="937218.SAMN06297251_102267"/>
<reference evidence="10 11" key="1">
    <citation type="submission" date="2017-04" db="EMBL/GenBank/DDBJ databases">
        <authorList>
            <person name="Afonso C.L."/>
            <person name="Miller P.J."/>
            <person name="Scott M.A."/>
            <person name="Spackman E."/>
            <person name="Goraichik I."/>
            <person name="Dimitrov K.M."/>
            <person name="Suarez D.L."/>
            <person name="Swayne D.E."/>
        </authorList>
    </citation>
    <scope>NUCLEOTIDE SEQUENCE [LARGE SCALE GENOMIC DNA]</scope>
    <source>
        <strain evidence="10 11">CGMCC 1.10972</strain>
    </source>
</reference>
<dbReference type="PANTHER" id="PTHR45138">
    <property type="entry name" value="REGULATORY COMPONENTS OF SENSORY TRANSDUCTION SYSTEM"/>
    <property type="match status" value="1"/>
</dbReference>
<dbReference type="GO" id="GO:0052621">
    <property type="term" value="F:diguanylate cyclase activity"/>
    <property type="evidence" value="ECO:0007669"/>
    <property type="project" value="UniProtKB-EC"/>
</dbReference>
<dbReference type="GO" id="GO:0005886">
    <property type="term" value="C:plasma membrane"/>
    <property type="evidence" value="ECO:0007669"/>
    <property type="project" value="UniProtKB-SubCell"/>
</dbReference>
<evidence type="ECO:0000256" key="8">
    <source>
        <dbReference type="SAM" id="Phobius"/>
    </source>
</evidence>
<feature type="transmembrane region" description="Helical" evidence="8">
    <location>
        <begin position="71"/>
        <end position="98"/>
    </location>
</feature>
<comment type="subcellular location">
    <subcellularLocation>
        <location evidence="1">Cell membrane</location>
        <topology evidence="1">Multi-pass membrane protein</topology>
    </subcellularLocation>
</comment>
<keyword evidence="3" id="KW-1003">Cell membrane</keyword>
<dbReference type="InterPro" id="IPR043128">
    <property type="entry name" value="Rev_trsase/Diguanyl_cyclase"/>
</dbReference>
<feature type="transmembrane region" description="Helical" evidence="8">
    <location>
        <begin position="104"/>
        <end position="121"/>
    </location>
</feature>
<feature type="transmembrane region" description="Helical" evidence="8">
    <location>
        <begin position="40"/>
        <end position="59"/>
    </location>
</feature>
<dbReference type="NCBIfam" id="TIGR00254">
    <property type="entry name" value="GGDEF"/>
    <property type="match status" value="1"/>
</dbReference>
<dbReference type="EC" id="2.7.7.65" evidence="2"/>
<comment type="catalytic activity">
    <reaction evidence="7">
        <text>2 GTP = 3',3'-c-di-GMP + 2 diphosphate</text>
        <dbReference type="Rhea" id="RHEA:24898"/>
        <dbReference type="ChEBI" id="CHEBI:33019"/>
        <dbReference type="ChEBI" id="CHEBI:37565"/>
        <dbReference type="ChEBI" id="CHEBI:58805"/>
        <dbReference type="EC" id="2.7.7.65"/>
    </reaction>
</comment>
<dbReference type="GO" id="GO:1902201">
    <property type="term" value="P:negative regulation of bacterial-type flagellum-dependent cell motility"/>
    <property type="evidence" value="ECO:0007669"/>
    <property type="project" value="TreeGrafter"/>
</dbReference>
<dbReference type="Pfam" id="PF00990">
    <property type="entry name" value="GGDEF"/>
    <property type="match status" value="1"/>
</dbReference>
<evidence type="ECO:0000256" key="6">
    <source>
        <dbReference type="ARBA" id="ARBA00023136"/>
    </source>
</evidence>
<feature type="transmembrane region" description="Helical" evidence="8">
    <location>
        <begin position="159"/>
        <end position="182"/>
    </location>
</feature>
<keyword evidence="6 8" id="KW-0472">Membrane</keyword>
<feature type="domain" description="GGDEF" evidence="9">
    <location>
        <begin position="230"/>
        <end position="363"/>
    </location>
</feature>
<dbReference type="Pfam" id="PF07694">
    <property type="entry name" value="5TM-5TMR_LYT"/>
    <property type="match status" value="1"/>
</dbReference>
<sequence length="387" mass="41262">MLDPSVFMVLIDGMGLMALLALAYGSIGRVLNRGRGYAEAIGLVFGLGAVATTLGGATSPLEGSYFSLPSVIVALAAGFAGWRSATLAGFMASIAFYFVGDMEAASAVLTICGSAAIGLAWRRFTRPQAGGSAFDFVSLYLMLAANIMFFGALGSSVSVSGVSVLSSTLLTCLIAVLSLGLMMRREDRLRRREGELRIDALTDPLTGLGNRRAFEALLKVELAAIARQGVPLSMLLLDVDHFKRINDTHGHETGDRVLKRLAFVLRQNVRDADYVFRLGGEEFCVLLPGAGRAAAVKVAERIRRVTGSANLGSADRLLSVTFSIGVSTARTSAIPHIRLYASADSALYQAKTHGRDRVCQADDPSGDLEDYELREDLPLASARRFAT</sequence>
<keyword evidence="4 8" id="KW-0812">Transmembrane</keyword>
<evidence type="ECO:0000313" key="10">
    <source>
        <dbReference type="EMBL" id="SMC44705.1"/>
    </source>
</evidence>
<name>A0A1W1Z8F5_9HYPH</name>
<dbReference type="EMBL" id="FWXR01000002">
    <property type="protein sequence ID" value="SMC44705.1"/>
    <property type="molecule type" value="Genomic_DNA"/>
</dbReference>
<dbReference type="InterPro" id="IPR011620">
    <property type="entry name" value="Sig_transdc_His_kinase_LytS_TM"/>
</dbReference>
<dbReference type="RefSeq" id="WP_139798186.1">
    <property type="nucleotide sequence ID" value="NZ_FWXR01000002.1"/>
</dbReference>
<evidence type="ECO:0000256" key="7">
    <source>
        <dbReference type="ARBA" id="ARBA00034247"/>
    </source>
</evidence>
<feature type="transmembrane region" description="Helical" evidence="8">
    <location>
        <begin position="7"/>
        <end position="28"/>
    </location>
</feature>
<dbReference type="Proteomes" id="UP000192656">
    <property type="component" value="Unassembled WGS sequence"/>
</dbReference>
<dbReference type="InterPro" id="IPR000160">
    <property type="entry name" value="GGDEF_dom"/>
</dbReference>
<proteinExistence type="predicted"/>
<evidence type="ECO:0000256" key="3">
    <source>
        <dbReference type="ARBA" id="ARBA00022475"/>
    </source>
</evidence>
<evidence type="ECO:0000313" key="11">
    <source>
        <dbReference type="Proteomes" id="UP000192656"/>
    </source>
</evidence>
<dbReference type="SMART" id="SM00267">
    <property type="entry name" value="GGDEF"/>
    <property type="match status" value="1"/>
</dbReference>
<dbReference type="OrthoDB" id="9812260at2"/>
<dbReference type="GO" id="GO:0071555">
    <property type="term" value="P:cell wall organization"/>
    <property type="evidence" value="ECO:0007669"/>
    <property type="project" value="InterPro"/>
</dbReference>
<dbReference type="PROSITE" id="PS50887">
    <property type="entry name" value="GGDEF"/>
    <property type="match status" value="1"/>
</dbReference>
<dbReference type="CDD" id="cd01949">
    <property type="entry name" value="GGDEF"/>
    <property type="match status" value="1"/>
</dbReference>
<dbReference type="Gene3D" id="3.30.70.270">
    <property type="match status" value="1"/>
</dbReference>
<evidence type="ECO:0000259" key="9">
    <source>
        <dbReference type="PROSITE" id="PS50887"/>
    </source>
</evidence>
<dbReference type="InterPro" id="IPR029787">
    <property type="entry name" value="Nucleotide_cyclase"/>
</dbReference>
<dbReference type="FunFam" id="3.30.70.270:FF:000001">
    <property type="entry name" value="Diguanylate cyclase domain protein"/>
    <property type="match status" value="1"/>
</dbReference>
<keyword evidence="11" id="KW-1185">Reference proteome</keyword>
<dbReference type="GO" id="GO:0043709">
    <property type="term" value="P:cell adhesion involved in single-species biofilm formation"/>
    <property type="evidence" value="ECO:0007669"/>
    <property type="project" value="TreeGrafter"/>
</dbReference>
<organism evidence="10 11">
    <name type="scientific">Fulvimarina manganoxydans</name>
    <dbReference type="NCBI Taxonomy" id="937218"/>
    <lineage>
        <taxon>Bacteria</taxon>
        <taxon>Pseudomonadati</taxon>
        <taxon>Pseudomonadota</taxon>
        <taxon>Alphaproteobacteria</taxon>
        <taxon>Hyphomicrobiales</taxon>
        <taxon>Aurantimonadaceae</taxon>
        <taxon>Fulvimarina</taxon>
    </lineage>
</organism>
<accession>A0A1W1Z8F5</accession>
<dbReference type="SUPFAM" id="SSF55073">
    <property type="entry name" value="Nucleotide cyclase"/>
    <property type="match status" value="1"/>
</dbReference>
<dbReference type="PANTHER" id="PTHR45138:SF9">
    <property type="entry name" value="DIGUANYLATE CYCLASE DGCM-RELATED"/>
    <property type="match status" value="1"/>
</dbReference>
<feature type="transmembrane region" description="Helical" evidence="8">
    <location>
        <begin position="133"/>
        <end position="153"/>
    </location>
</feature>